<accession>A0A9W6FLU2</accession>
<organism evidence="2 4">
    <name type="scientific">Xanthobacter flavus</name>
    <dbReference type="NCBI Taxonomy" id="281"/>
    <lineage>
        <taxon>Bacteria</taxon>
        <taxon>Pseudomonadati</taxon>
        <taxon>Pseudomonadota</taxon>
        <taxon>Alphaproteobacteria</taxon>
        <taxon>Hyphomicrobiales</taxon>
        <taxon>Xanthobacteraceae</taxon>
        <taxon>Xanthobacter</taxon>
    </lineage>
</organism>
<evidence type="ECO:0000313" key="5">
    <source>
        <dbReference type="Proteomes" id="UP001245370"/>
    </source>
</evidence>
<evidence type="ECO:0000313" key="4">
    <source>
        <dbReference type="Proteomes" id="UP001144397"/>
    </source>
</evidence>
<feature type="chain" id="PRO_5040725204" description="PA14 domain-containing protein" evidence="1">
    <location>
        <begin position="28"/>
        <end position="177"/>
    </location>
</feature>
<dbReference type="Proteomes" id="UP001144397">
    <property type="component" value="Unassembled WGS sequence"/>
</dbReference>
<evidence type="ECO:0000313" key="3">
    <source>
        <dbReference type="EMBL" id="MDR6333981.1"/>
    </source>
</evidence>
<proteinExistence type="predicted"/>
<dbReference type="AlphaFoldDB" id="A0A9W6FLU2"/>
<reference evidence="2" key="1">
    <citation type="submission" date="2022-12" db="EMBL/GenBank/DDBJ databases">
        <title>Reference genome sequencing for broad-spectrum identification of bacterial and archaeal isolates by mass spectrometry.</title>
        <authorList>
            <person name="Sekiguchi Y."/>
            <person name="Tourlousse D.M."/>
        </authorList>
    </citation>
    <scope>NUCLEOTIDE SEQUENCE</scope>
    <source>
        <strain evidence="2">301</strain>
    </source>
</reference>
<protein>
    <recommendedName>
        <fullName evidence="6">PA14 domain-containing protein</fullName>
    </recommendedName>
</protein>
<name>A0A9W6FLU2_XANFL</name>
<evidence type="ECO:0000313" key="2">
    <source>
        <dbReference type="EMBL" id="GLI22697.1"/>
    </source>
</evidence>
<keyword evidence="1" id="KW-0732">Signal</keyword>
<evidence type="ECO:0008006" key="6">
    <source>
        <dbReference type="Google" id="ProtNLM"/>
    </source>
</evidence>
<reference evidence="3 5" key="2">
    <citation type="submission" date="2023-07" db="EMBL/GenBank/DDBJ databases">
        <title>Genomic Encyclopedia of Type Strains, Phase IV (KMG-IV): sequencing the most valuable type-strain genomes for metagenomic binning, comparative biology and taxonomic classification.</title>
        <authorList>
            <person name="Goeker M."/>
        </authorList>
    </citation>
    <scope>NUCLEOTIDE SEQUENCE [LARGE SCALE GENOMIC DNA]</scope>
    <source>
        <strain evidence="3 5">DSM 338</strain>
    </source>
</reference>
<gene>
    <name evidence="3" type="ORF">GGQ86_002457</name>
    <name evidence="2" type="ORF">XFLAVUS301_23710</name>
</gene>
<sequence length="177" mass="18064">MAPARRLLMLVISAVVCAAVASAPVVATAETAGEDCGKAAWPLASARTRLASPLRTVEAGGRLSLPLEGAVTLALSDRASAALPFQPTRRGRESRAGFVRIAVPPPGGDYQITVSDGAWLDVFADGKPLAPLAFTGVHACPGVRKSLRFRLTAGEVVLVVTDASGAGLAMVIDPVGP</sequence>
<comment type="caution">
    <text evidence="2">The sequence shown here is derived from an EMBL/GenBank/DDBJ whole genome shotgun (WGS) entry which is preliminary data.</text>
</comment>
<dbReference type="Proteomes" id="UP001245370">
    <property type="component" value="Unassembled WGS sequence"/>
</dbReference>
<dbReference type="GeneID" id="95763159"/>
<dbReference type="EMBL" id="JAVDPY010000004">
    <property type="protein sequence ID" value="MDR6333981.1"/>
    <property type="molecule type" value="Genomic_DNA"/>
</dbReference>
<evidence type="ECO:0000256" key="1">
    <source>
        <dbReference type="SAM" id="SignalP"/>
    </source>
</evidence>
<dbReference type="RefSeq" id="WP_281807609.1">
    <property type="nucleotide sequence ID" value="NZ_BSDO01000003.1"/>
</dbReference>
<keyword evidence="5" id="KW-1185">Reference proteome</keyword>
<feature type="signal peptide" evidence="1">
    <location>
        <begin position="1"/>
        <end position="27"/>
    </location>
</feature>
<dbReference type="EMBL" id="BSDO01000003">
    <property type="protein sequence ID" value="GLI22697.1"/>
    <property type="molecule type" value="Genomic_DNA"/>
</dbReference>